<evidence type="ECO:0000259" key="1">
    <source>
        <dbReference type="PROSITE" id="PS51464"/>
    </source>
</evidence>
<dbReference type="EMBL" id="CP136521">
    <property type="protein sequence ID" value="WOD43151.1"/>
    <property type="molecule type" value="Genomic_DNA"/>
</dbReference>
<dbReference type="KEGG" id="hws:RNZ46_14255"/>
<dbReference type="GO" id="GO:0016853">
    <property type="term" value="F:isomerase activity"/>
    <property type="evidence" value="ECO:0007669"/>
    <property type="project" value="UniProtKB-KW"/>
</dbReference>
<dbReference type="Proteomes" id="UP001302486">
    <property type="component" value="Chromosome"/>
</dbReference>
<keyword evidence="2" id="KW-0413">Isomerase</keyword>
<evidence type="ECO:0000313" key="3">
    <source>
        <dbReference type="Proteomes" id="UP001302486"/>
    </source>
</evidence>
<dbReference type="Pfam" id="PF13580">
    <property type="entry name" value="SIS_2"/>
    <property type="match status" value="1"/>
</dbReference>
<dbReference type="GO" id="GO:0097367">
    <property type="term" value="F:carbohydrate derivative binding"/>
    <property type="evidence" value="ECO:0007669"/>
    <property type="project" value="InterPro"/>
</dbReference>
<feature type="domain" description="SIS" evidence="1">
    <location>
        <begin position="32"/>
        <end position="216"/>
    </location>
</feature>
<sequence>MLAKQWLDNARGVMDKIETTQIENIKKAAEVMADSIEKGKWVHTFGCGHATLPIEEMYPRIGGFVGFHPIVELPLTFFTNIVGQMGVNQFIFLERVEGYGVEIMKGHNFDEADTMWLFSHTGVNSVNIDVALEAKKKGMKVIVYGSEAEAKGKTVKHSCGKTLFQLADVVVDSCAPAEDATVTLKNHVDKIGPVSTMAFMTTVWMTVTTVAEILADRGVKLHIHPSHNVPGDTNSKERLHEALEEYKRKISACQ</sequence>
<proteinExistence type="predicted"/>
<dbReference type="RefSeq" id="WP_316982839.1">
    <property type="nucleotide sequence ID" value="NZ_CP136521.1"/>
</dbReference>
<dbReference type="Gene3D" id="3.40.50.10490">
    <property type="entry name" value="Glucose-6-phosphate isomerase like protein, domain 1"/>
    <property type="match status" value="1"/>
</dbReference>
<dbReference type="AlphaFoldDB" id="A0AA97EKJ4"/>
<reference evidence="3" key="1">
    <citation type="submission" date="2024-06" db="EMBL/GenBank/DDBJ databases">
        <title>Hwangdonia haimaensis gen. nov., sp. nov., a member of the family Flavobacteriaceae isolated from the haima cold seep.</title>
        <authorList>
            <person name="Li J."/>
        </authorList>
    </citation>
    <scope>NUCLEOTIDE SEQUENCE [LARGE SCALE GENOMIC DNA]</scope>
    <source>
        <strain evidence="3">SCSIO 19198</strain>
    </source>
</reference>
<protein>
    <submittedName>
        <fullName evidence="2">Sugar isomerase domain-containing protein</fullName>
    </submittedName>
</protein>
<dbReference type="SUPFAM" id="SSF53697">
    <property type="entry name" value="SIS domain"/>
    <property type="match status" value="1"/>
</dbReference>
<evidence type="ECO:0000313" key="2">
    <source>
        <dbReference type="EMBL" id="WOD43151.1"/>
    </source>
</evidence>
<dbReference type="GO" id="GO:1901135">
    <property type="term" value="P:carbohydrate derivative metabolic process"/>
    <property type="evidence" value="ECO:0007669"/>
    <property type="project" value="InterPro"/>
</dbReference>
<accession>A0AA97EKJ4</accession>
<name>A0AA97EKJ4_9FLAO</name>
<dbReference type="NCBIfam" id="NF002805">
    <property type="entry name" value="PRK02947.1"/>
    <property type="match status" value="1"/>
</dbReference>
<dbReference type="InterPro" id="IPR046348">
    <property type="entry name" value="SIS_dom_sf"/>
</dbReference>
<organism evidence="2 3">
    <name type="scientific">Hwangdonia lutea</name>
    <dbReference type="NCBI Taxonomy" id="3075823"/>
    <lineage>
        <taxon>Bacteria</taxon>
        <taxon>Pseudomonadati</taxon>
        <taxon>Bacteroidota</taxon>
        <taxon>Flavobacteriia</taxon>
        <taxon>Flavobacteriales</taxon>
        <taxon>Flavobacteriaceae</taxon>
        <taxon>Hwangdonia</taxon>
    </lineage>
</organism>
<dbReference type="InterPro" id="IPR001347">
    <property type="entry name" value="SIS_dom"/>
</dbReference>
<gene>
    <name evidence="2" type="ORF">RNZ46_14255</name>
</gene>
<keyword evidence="3" id="KW-1185">Reference proteome</keyword>
<dbReference type="PROSITE" id="PS51464">
    <property type="entry name" value="SIS"/>
    <property type="match status" value="1"/>
</dbReference>